<dbReference type="EC" id="5.3.1.9" evidence="3"/>
<dbReference type="AlphaFoldDB" id="A0A2T2WLF2"/>
<dbReference type="GO" id="GO:0005737">
    <property type="term" value="C:cytoplasm"/>
    <property type="evidence" value="ECO:0007669"/>
    <property type="project" value="InterPro"/>
</dbReference>
<dbReference type="GO" id="GO:0006096">
    <property type="term" value="P:glycolytic process"/>
    <property type="evidence" value="ECO:0007669"/>
    <property type="project" value="UniProtKB-UniPathway"/>
</dbReference>
<keyword evidence="5" id="KW-0324">Glycolysis</keyword>
<evidence type="ECO:0000256" key="1">
    <source>
        <dbReference type="ARBA" id="ARBA00004926"/>
    </source>
</evidence>
<evidence type="ECO:0000313" key="8">
    <source>
        <dbReference type="EMBL" id="PSR23062.1"/>
    </source>
</evidence>
<comment type="catalytic activity">
    <reaction evidence="6">
        <text>alpha-D-glucose 6-phosphate = beta-D-fructose 6-phosphate</text>
        <dbReference type="Rhea" id="RHEA:11816"/>
        <dbReference type="ChEBI" id="CHEBI:57634"/>
        <dbReference type="ChEBI" id="CHEBI:58225"/>
        <dbReference type="EC" id="5.3.1.9"/>
    </reaction>
</comment>
<evidence type="ECO:0000259" key="7">
    <source>
        <dbReference type="Pfam" id="PF06560"/>
    </source>
</evidence>
<dbReference type="UniPathway" id="UPA00109">
    <property type="reaction ID" value="UER00181"/>
</dbReference>
<comment type="caution">
    <text evidence="8">The sequence shown here is derived from an EMBL/GenBank/DDBJ whole genome shotgun (WGS) entry which is preliminary data.</text>
</comment>
<evidence type="ECO:0000313" key="9">
    <source>
        <dbReference type="Proteomes" id="UP000241848"/>
    </source>
</evidence>
<evidence type="ECO:0000256" key="6">
    <source>
        <dbReference type="ARBA" id="ARBA00029321"/>
    </source>
</evidence>
<name>A0A2T2WLF2_9FIRM</name>
<dbReference type="InterPro" id="IPR010551">
    <property type="entry name" value="G6P_isomerase_prok"/>
</dbReference>
<dbReference type="GO" id="GO:0006094">
    <property type="term" value="P:gluconeogenesis"/>
    <property type="evidence" value="ECO:0007669"/>
    <property type="project" value="UniProtKB-KW"/>
</dbReference>
<feature type="domain" description="Glucose-6-phosphate isomerase prokaryote" evidence="7">
    <location>
        <begin position="56"/>
        <end position="181"/>
    </location>
</feature>
<dbReference type="Pfam" id="PF06560">
    <property type="entry name" value="GPI"/>
    <property type="match status" value="1"/>
</dbReference>
<accession>A0A2T2WLF2</accession>
<organism evidence="8 9">
    <name type="scientific">Sulfobacillus acidophilus</name>
    <dbReference type="NCBI Taxonomy" id="53633"/>
    <lineage>
        <taxon>Bacteria</taxon>
        <taxon>Bacillati</taxon>
        <taxon>Bacillota</taxon>
        <taxon>Clostridia</taxon>
        <taxon>Eubacteriales</taxon>
        <taxon>Clostridiales Family XVII. Incertae Sedis</taxon>
        <taxon>Sulfobacillus</taxon>
    </lineage>
</organism>
<dbReference type="SUPFAM" id="SSF51182">
    <property type="entry name" value="RmlC-like cupins"/>
    <property type="match status" value="1"/>
</dbReference>
<evidence type="ECO:0000256" key="3">
    <source>
        <dbReference type="ARBA" id="ARBA00011952"/>
    </source>
</evidence>
<protein>
    <recommendedName>
        <fullName evidence="3">glucose-6-phosphate isomerase</fullName>
        <ecNumber evidence="3">5.3.1.9</ecNumber>
    </recommendedName>
</protein>
<gene>
    <name evidence="8" type="ORF">C7B45_04620</name>
</gene>
<evidence type="ECO:0000256" key="2">
    <source>
        <dbReference type="ARBA" id="ARBA00006542"/>
    </source>
</evidence>
<dbReference type="Proteomes" id="UP000241848">
    <property type="component" value="Unassembled WGS sequence"/>
</dbReference>
<evidence type="ECO:0000256" key="5">
    <source>
        <dbReference type="ARBA" id="ARBA00023152"/>
    </source>
</evidence>
<dbReference type="InterPro" id="IPR011051">
    <property type="entry name" value="RmlC_Cupin_sf"/>
</dbReference>
<dbReference type="Gene3D" id="2.60.120.10">
    <property type="entry name" value="Jelly Rolls"/>
    <property type="match status" value="1"/>
</dbReference>
<evidence type="ECO:0000256" key="4">
    <source>
        <dbReference type="ARBA" id="ARBA00022432"/>
    </source>
</evidence>
<reference evidence="8 9" key="1">
    <citation type="journal article" date="2014" name="BMC Genomics">
        <title>Comparison of environmental and isolate Sulfobacillus genomes reveals diverse carbon, sulfur, nitrogen, and hydrogen metabolisms.</title>
        <authorList>
            <person name="Justice N.B."/>
            <person name="Norman A."/>
            <person name="Brown C.T."/>
            <person name="Singh A."/>
            <person name="Thomas B.C."/>
            <person name="Banfield J.F."/>
        </authorList>
    </citation>
    <scope>NUCLEOTIDE SEQUENCE [LARGE SCALE GENOMIC DNA]</scope>
    <source>
        <strain evidence="8">AMDSBA3</strain>
    </source>
</reference>
<proteinExistence type="inferred from homology"/>
<keyword evidence="4" id="KW-0312">Gluconeogenesis</keyword>
<dbReference type="GO" id="GO:0004347">
    <property type="term" value="F:glucose-6-phosphate isomerase activity"/>
    <property type="evidence" value="ECO:0007669"/>
    <property type="project" value="UniProtKB-EC"/>
</dbReference>
<comment type="pathway">
    <text evidence="1">Carbohydrate degradation; glycolysis; D-glyceraldehyde 3-phosphate and glycerone phosphate from D-glucose: step 2/4.</text>
</comment>
<sequence length="229" mass="25888">MVAKTTVYFGDDVVHGSEQSWHLEQIRPFLESPDGDGPAVIARYFPRVARRQDVALWRQRSLEYGILELSCGQIAREWVTFPGHVHRGPRLVPFSSVLEVLQGDGALYLQRVGTFDRIYEATIVWLSPPNRVLLPPGYAHALVNCGDVPFVVAEAHSIHTTAQFSDIARHRGMAHYIGPDGFRPNLHYRVIPPVREIPAHAMAPPQAPEGDLYESMIKKPERFRFLHPI</sequence>
<dbReference type="EMBL" id="PXYV01000009">
    <property type="protein sequence ID" value="PSR23062.1"/>
    <property type="molecule type" value="Genomic_DNA"/>
</dbReference>
<dbReference type="InterPro" id="IPR014710">
    <property type="entry name" value="RmlC-like_jellyroll"/>
</dbReference>
<comment type="similarity">
    <text evidence="2">Belongs to the archaeal-type GPI family.</text>
</comment>